<dbReference type="InterPro" id="IPR011251">
    <property type="entry name" value="Luciferase-like_dom"/>
</dbReference>
<dbReference type="CDD" id="cd01097">
    <property type="entry name" value="Tetrahydromethanopterin_reductase"/>
    <property type="match status" value="1"/>
</dbReference>
<dbReference type="InterPro" id="IPR050564">
    <property type="entry name" value="F420-G6PD/mer"/>
</dbReference>
<evidence type="ECO:0000313" key="3">
    <source>
        <dbReference type="EMBL" id="MFF5923790.1"/>
    </source>
</evidence>
<dbReference type="EC" id="1.-.-.-" evidence="3"/>
<keyword evidence="1 3" id="KW-0560">Oxidoreductase</keyword>
<keyword evidence="4" id="KW-1185">Reference proteome</keyword>
<dbReference type="Pfam" id="PF00296">
    <property type="entry name" value="Bac_luciferase"/>
    <property type="match status" value="1"/>
</dbReference>
<dbReference type="NCBIfam" id="TIGR03557">
    <property type="entry name" value="F420_G6P_family"/>
    <property type="match status" value="1"/>
</dbReference>
<dbReference type="EMBL" id="JBIBDZ010000015">
    <property type="protein sequence ID" value="MFF5923790.1"/>
    <property type="molecule type" value="Genomic_DNA"/>
</dbReference>
<dbReference type="PANTHER" id="PTHR43244:SF1">
    <property type="entry name" value="5,10-METHYLENETETRAHYDROMETHANOPTERIN REDUCTASE"/>
    <property type="match status" value="1"/>
</dbReference>
<protein>
    <submittedName>
        <fullName evidence="3">TIGR03557 family F420-dependent LLM class oxidoreductase</fullName>
        <ecNumber evidence="3">1.-.-.-</ecNumber>
    </submittedName>
</protein>
<dbReference type="Gene3D" id="3.20.20.30">
    <property type="entry name" value="Luciferase-like domain"/>
    <property type="match status" value="1"/>
</dbReference>
<dbReference type="PANTHER" id="PTHR43244">
    <property type="match status" value="1"/>
</dbReference>
<dbReference type="RefSeq" id="WP_388311417.1">
    <property type="nucleotide sequence ID" value="NZ_JBIBDZ010000015.1"/>
</dbReference>
<name>A0ABW6Y201_9ACTN</name>
<dbReference type="InterPro" id="IPR019945">
    <property type="entry name" value="F420_G6P_DH-rel"/>
</dbReference>
<evidence type="ECO:0000259" key="2">
    <source>
        <dbReference type="Pfam" id="PF00296"/>
    </source>
</evidence>
<sequence length="318" mass="34410">MTSFGYFLSCEEFTPDQLLRQARLAADAGFTRLAVSDHFHPWTNAQGSSPFVWSMIGALSQTVELPVTTLVTCPTVRLHPAVTAQAAATSSVLLGGRFTLGVGTGEALNEHVLGDRWPAFDERADMLEEAVEVMRELFTGRDVSRRGRHYTVDNARLYTVPAAPPAILVSGFGPKAAALAGRIGDGFVTMGPDEEALASFREAGGEGKPVVGGLKVCWDQDRDVAVDTAHRMWPTEQLPGELNQILPTPAHFEQATELVTRHQVADSVPCGPDVEEHVDAVRAYVDAGFDEVYVGQIGQDQEQFFTAYREKVLPALGG</sequence>
<proteinExistence type="predicted"/>
<gene>
    <name evidence="3" type="ORF">ACFY8C_36530</name>
</gene>
<reference evidence="3 4" key="1">
    <citation type="submission" date="2024-10" db="EMBL/GenBank/DDBJ databases">
        <title>The Natural Products Discovery Center: Release of the First 8490 Sequenced Strains for Exploring Actinobacteria Biosynthetic Diversity.</title>
        <authorList>
            <person name="Kalkreuter E."/>
            <person name="Kautsar S.A."/>
            <person name="Yang D."/>
            <person name="Bader C.D."/>
            <person name="Teijaro C.N."/>
            <person name="Fluegel L."/>
            <person name="Davis C.M."/>
            <person name="Simpson J.R."/>
            <person name="Lauterbach L."/>
            <person name="Steele A.D."/>
            <person name="Gui C."/>
            <person name="Meng S."/>
            <person name="Li G."/>
            <person name="Viehrig K."/>
            <person name="Ye F."/>
            <person name="Su P."/>
            <person name="Kiefer A.F."/>
            <person name="Nichols A."/>
            <person name="Cepeda A.J."/>
            <person name="Yan W."/>
            <person name="Fan B."/>
            <person name="Jiang Y."/>
            <person name="Adhikari A."/>
            <person name="Zheng C.-J."/>
            <person name="Schuster L."/>
            <person name="Cowan T.M."/>
            <person name="Smanski M.J."/>
            <person name="Chevrette M.G."/>
            <person name="De Carvalho L.P.S."/>
            <person name="Shen B."/>
        </authorList>
    </citation>
    <scope>NUCLEOTIDE SEQUENCE [LARGE SCALE GENOMIC DNA]</scope>
    <source>
        <strain evidence="3 4">NPDC012605</strain>
    </source>
</reference>
<evidence type="ECO:0000313" key="4">
    <source>
        <dbReference type="Proteomes" id="UP001602370"/>
    </source>
</evidence>
<feature type="domain" description="Luciferase-like" evidence="2">
    <location>
        <begin position="4"/>
        <end position="291"/>
    </location>
</feature>
<dbReference type="GO" id="GO:0016491">
    <property type="term" value="F:oxidoreductase activity"/>
    <property type="evidence" value="ECO:0007669"/>
    <property type="project" value="UniProtKB-KW"/>
</dbReference>
<evidence type="ECO:0000256" key="1">
    <source>
        <dbReference type="ARBA" id="ARBA00023002"/>
    </source>
</evidence>
<dbReference type="InterPro" id="IPR036661">
    <property type="entry name" value="Luciferase-like_sf"/>
</dbReference>
<accession>A0ABW6Y201</accession>
<comment type="caution">
    <text evidence="3">The sequence shown here is derived from an EMBL/GenBank/DDBJ whole genome shotgun (WGS) entry which is preliminary data.</text>
</comment>
<dbReference type="Proteomes" id="UP001602370">
    <property type="component" value="Unassembled WGS sequence"/>
</dbReference>
<dbReference type="SUPFAM" id="SSF51679">
    <property type="entry name" value="Bacterial luciferase-like"/>
    <property type="match status" value="1"/>
</dbReference>
<organism evidence="3 4">
    <name type="scientific">Streptomyces flavochromogenes</name>
    <dbReference type="NCBI Taxonomy" id="68199"/>
    <lineage>
        <taxon>Bacteria</taxon>
        <taxon>Bacillati</taxon>
        <taxon>Actinomycetota</taxon>
        <taxon>Actinomycetes</taxon>
        <taxon>Kitasatosporales</taxon>
        <taxon>Streptomycetaceae</taxon>
        <taxon>Streptomyces</taxon>
    </lineage>
</organism>